<feature type="region of interest" description="Disordered" evidence="1">
    <location>
        <begin position="588"/>
        <end position="724"/>
    </location>
</feature>
<feature type="compositionally biased region" description="Low complexity" evidence="1">
    <location>
        <begin position="644"/>
        <end position="655"/>
    </location>
</feature>
<keyword evidence="2" id="KW-1133">Transmembrane helix</keyword>
<dbReference type="Pfam" id="PF25898">
    <property type="entry name" value="LolA_2nd_metazoa"/>
    <property type="match status" value="1"/>
</dbReference>
<keyword evidence="2" id="KW-0812">Transmembrane</keyword>
<feature type="domain" description="LolA-like" evidence="4">
    <location>
        <begin position="220"/>
        <end position="428"/>
    </location>
</feature>
<evidence type="ECO:0000259" key="4">
    <source>
        <dbReference type="Pfam" id="PF25898"/>
    </source>
</evidence>
<keyword evidence="3" id="KW-0732">Signal</keyword>
<name>A0A0L8HYH9_OCTBM</name>
<sequence length="814" mass="92485">MLLRKISLLMQILFLTCCPNSSWGTPWNCTVTGLVRLLSFPLPEKYSVQVESKLINSSTINLLHEVYFQNISKLTVTNLTHVTHCLYDYNFNQLVTTVTDLKGTRIGSCSVNPLQKLSPCVPGHTETIPLFQISHHGTWVATDMAQVRQIISTHFELCLNYSSQEEIKLHAYIADSWTFPEIKPDVNNIVRVKFEEVDGIIVNDYVGFHTNPTYEDIQLPFGIFCENMKSHNISLPKIPNVFAMHYEKIFLEKITTEKLIFDMNKKYVLHEIENQNVSHGANIIIYDYYTGHKYTIIKATGQCQNVEKLQIGDRFVERFSSKLKMTDALSFFFLKKSTFEYIGMRQLRGVMCNVWTGYHFEKASNENITIEWYFTQKNWTDNIGETAERLVIFRVDVWMPGNPEAYVYNIYQFDTAPPSWSTFDITPCASYSDKVHFTIQFYVNNKNRTILRYLTDHSSVQQLQVALSNMSEITPVRIAHTEMDIDLDKKKLFFSASLLDAPKEENKQFRSGIKDNEIAYMMIQGLMMNRWNFSIEMKMNLKEKMIVNITAEKIWKSSADRIFSSTTKTLELSTTAYKATATSKPATSSVFKSTASHSTKHTLKSSTTHSTRPVHTTKHKTSNKPIITSFITSSVHSTTRRSSKASTKSSPSRNSVPSTKRTTSNTPKVSSVIHFTSSQTSTPSKTTFKTTLSNKKSTNKHFHTTSMTSKSSTKPSSTRKTKTKVPNFSTIPAFILPGPMVCSCPTQPTSKPCTESLAQSSKDTISQSTLVGSIFGSFFLGIAVALILYAVRRIFINKIKGHHISSIDYPYTQF</sequence>
<evidence type="ECO:0000256" key="3">
    <source>
        <dbReference type="SAM" id="SignalP"/>
    </source>
</evidence>
<keyword evidence="2" id="KW-0472">Membrane</keyword>
<feature type="compositionally biased region" description="Low complexity" evidence="1">
    <location>
        <begin position="588"/>
        <end position="597"/>
    </location>
</feature>
<dbReference type="EMBL" id="KQ417009">
    <property type="protein sequence ID" value="KOF94231.1"/>
    <property type="molecule type" value="Genomic_DNA"/>
</dbReference>
<proteinExistence type="predicted"/>
<dbReference type="InterPro" id="IPR058831">
    <property type="entry name" value="LolA-like_dom_2nd"/>
</dbReference>
<dbReference type="OrthoDB" id="6093526at2759"/>
<gene>
    <name evidence="5" type="ORF">OCBIM_22002422mg</name>
</gene>
<evidence type="ECO:0000256" key="1">
    <source>
        <dbReference type="SAM" id="MobiDB-lite"/>
    </source>
</evidence>
<feature type="compositionally biased region" description="Low complexity" evidence="1">
    <location>
        <begin position="675"/>
        <end position="696"/>
    </location>
</feature>
<feature type="transmembrane region" description="Helical" evidence="2">
    <location>
        <begin position="770"/>
        <end position="791"/>
    </location>
</feature>
<feature type="compositionally biased region" description="Polar residues" evidence="1">
    <location>
        <begin position="656"/>
        <end position="669"/>
    </location>
</feature>
<accession>A0A0L8HYH9</accession>
<dbReference type="PANTHER" id="PTHR36902:SF1">
    <property type="entry name" value="ENRICHED IN SURFACE-LABELED PROTEOME PROTEIN 9"/>
    <property type="match status" value="1"/>
</dbReference>
<organism evidence="5">
    <name type="scientific">Octopus bimaculoides</name>
    <name type="common">California two-spotted octopus</name>
    <dbReference type="NCBI Taxonomy" id="37653"/>
    <lineage>
        <taxon>Eukaryota</taxon>
        <taxon>Metazoa</taxon>
        <taxon>Spiralia</taxon>
        <taxon>Lophotrochozoa</taxon>
        <taxon>Mollusca</taxon>
        <taxon>Cephalopoda</taxon>
        <taxon>Coleoidea</taxon>
        <taxon>Octopodiformes</taxon>
        <taxon>Octopoda</taxon>
        <taxon>Incirrata</taxon>
        <taxon>Octopodidae</taxon>
        <taxon>Octopus</taxon>
    </lineage>
</organism>
<reference evidence="5" key="1">
    <citation type="submission" date="2015-07" db="EMBL/GenBank/DDBJ databases">
        <title>MeaNS - Measles Nucleotide Surveillance Program.</title>
        <authorList>
            <person name="Tran T."/>
            <person name="Druce J."/>
        </authorList>
    </citation>
    <scope>NUCLEOTIDE SEQUENCE</scope>
    <source>
        <strain evidence="5">UCB-OBI-ISO-001</strain>
        <tissue evidence="5">Gonad</tissue>
    </source>
</reference>
<dbReference type="KEGG" id="obi:106867833"/>
<feature type="chain" id="PRO_5005584053" description="LolA-like domain-containing protein" evidence="3">
    <location>
        <begin position="25"/>
        <end position="814"/>
    </location>
</feature>
<evidence type="ECO:0000256" key="2">
    <source>
        <dbReference type="SAM" id="Phobius"/>
    </source>
</evidence>
<protein>
    <recommendedName>
        <fullName evidence="4">LolA-like domain-containing protein</fullName>
    </recommendedName>
</protein>
<feature type="signal peptide" evidence="3">
    <location>
        <begin position="1"/>
        <end position="24"/>
    </location>
</feature>
<dbReference type="PANTHER" id="PTHR36902">
    <property type="entry name" value="ENRICHED IN SURFACE-LABELED PROTEOME PROTEIN 9"/>
    <property type="match status" value="1"/>
</dbReference>
<dbReference type="OMA" id="IRINYMA"/>
<evidence type="ECO:0000313" key="5">
    <source>
        <dbReference type="EMBL" id="KOF94231.1"/>
    </source>
</evidence>
<feature type="compositionally biased region" description="Low complexity" evidence="1">
    <location>
        <begin position="704"/>
        <end position="716"/>
    </location>
</feature>
<dbReference type="STRING" id="37653.A0A0L8HYH9"/>
<dbReference type="AlphaFoldDB" id="A0A0L8HYH9"/>